<evidence type="ECO:0000313" key="2">
    <source>
        <dbReference type="EMBL" id="KAK2777519.1"/>
    </source>
</evidence>
<gene>
    <name evidence="2" type="ORF">CKAH01_12067</name>
</gene>
<reference evidence="2" key="1">
    <citation type="submission" date="2023-02" db="EMBL/GenBank/DDBJ databases">
        <title>Colletotrichum kahawae CIFC_Que2 genome sequencing and assembly.</title>
        <authorList>
            <person name="Baroncelli R."/>
        </authorList>
    </citation>
    <scope>NUCLEOTIDE SEQUENCE</scope>
    <source>
        <strain evidence="2">CIFC_Que2</strain>
    </source>
</reference>
<feature type="compositionally biased region" description="Basic and acidic residues" evidence="1">
    <location>
        <begin position="30"/>
        <end position="39"/>
    </location>
</feature>
<dbReference type="EMBL" id="VYYT01000018">
    <property type="protein sequence ID" value="KAK2777519.1"/>
    <property type="molecule type" value="Genomic_DNA"/>
</dbReference>
<name>A0AAD9YRY2_COLKA</name>
<evidence type="ECO:0000313" key="3">
    <source>
        <dbReference type="Proteomes" id="UP001281614"/>
    </source>
</evidence>
<dbReference type="AlphaFoldDB" id="A0AAD9YRY2"/>
<comment type="caution">
    <text evidence="2">The sequence shown here is derived from an EMBL/GenBank/DDBJ whole genome shotgun (WGS) entry which is preliminary data.</text>
</comment>
<keyword evidence="3" id="KW-1185">Reference proteome</keyword>
<feature type="region of interest" description="Disordered" evidence="1">
    <location>
        <begin position="19"/>
        <end position="84"/>
    </location>
</feature>
<protein>
    <submittedName>
        <fullName evidence="2">Uncharacterized protein</fullName>
    </submittedName>
</protein>
<dbReference type="Proteomes" id="UP001281614">
    <property type="component" value="Unassembled WGS sequence"/>
</dbReference>
<proteinExistence type="predicted"/>
<sequence>MLLLLLRLRMNDGGVNIRKEARAGARHAGRQQEGRERVGRQARPQSPIAKSPTLTNDKAPEGKRNTRRERSNDSNSLAAPGAAIQRERDLFSPMAGKEAILTVRPLVSLHRTAQAMLINRDEGLPATTAVLTARRTCQHQHASLPAPINPSTIRPECATAT</sequence>
<organism evidence="2 3">
    <name type="scientific">Colletotrichum kahawae</name>
    <name type="common">Coffee berry disease fungus</name>
    <dbReference type="NCBI Taxonomy" id="34407"/>
    <lineage>
        <taxon>Eukaryota</taxon>
        <taxon>Fungi</taxon>
        <taxon>Dikarya</taxon>
        <taxon>Ascomycota</taxon>
        <taxon>Pezizomycotina</taxon>
        <taxon>Sordariomycetes</taxon>
        <taxon>Hypocreomycetidae</taxon>
        <taxon>Glomerellales</taxon>
        <taxon>Glomerellaceae</taxon>
        <taxon>Colletotrichum</taxon>
        <taxon>Colletotrichum gloeosporioides species complex</taxon>
    </lineage>
</organism>
<accession>A0AAD9YRY2</accession>
<feature type="compositionally biased region" description="Basic and acidic residues" evidence="1">
    <location>
        <begin position="58"/>
        <end position="72"/>
    </location>
</feature>
<evidence type="ECO:0000256" key="1">
    <source>
        <dbReference type="SAM" id="MobiDB-lite"/>
    </source>
</evidence>